<keyword evidence="2" id="KW-1185">Reference proteome</keyword>
<proteinExistence type="predicted"/>
<reference evidence="1 2" key="2">
    <citation type="journal article" date="2018" name="Int. J. Syst. Evol. Microbiol.">
        <title>Burkholderia insecticola sp. nov., a gut symbiotic bacterium of the bean bug Riptortus pedestris.</title>
        <authorList>
            <person name="Takeshita K."/>
            <person name="Tamaki H."/>
            <person name="Ohbayashi T."/>
            <person name="Meng X.-Y."/>
            <person name="Sone T."/>
            <person name="Mitani Y."/>
            <person name="Peeters C."/>
            <person name="Kikuchi Y."/>
            <person name="Vandamme P."/>
        </authorList>
    </citation>
    <scope>NUCLEOTIDE SEQUENCE [LARGE SCALE GENOMIC DNA]</scope>
    <source>
        <strain evidence="1">RPE64</strain>
    </source>
</reference>
<protein>
    <submittedName>
        <fullName evidence="1">Uncharacterized protein</fullName>
    </submittedName>
</protein>
<organism evidence="1 2">
    <name type="scientific">Caballeronia insecticola</name>
    <dbReference type="NCBI Taxonomy" id="758793"/>
    <lineage>
        <taxon>Bacteria</taxon>
        <taxon>Pseudomonadati</taxon>
        <taxon>Pseudomonadota</taxon>
        <taxon>Betaproteobacteria</taxon>
        <taxon>Burkholderiales</taxon>
        <taxon>Burkholderiaceae</taxon>
        <taxon>Caballeronia</taxon>
    </lineage>
</organism>
<evidence type="ECO:0000313" key="2">
    <source>
        <dbReference type="Proteomes" id="UP000013966"/>
    </source>
</evidence>
<dbReference type="AlphaFoldDB" id="R4WFE4"/>
<dbReference type="STRING" id="758793.BRPE64_ACDS05740"/>
<gene>
    <name evidence="1" type="ORF">BRPE64_ACDS05740</name>
</gene>
<name>R4WFE4_9BURK</name>
<dbReference type="RefSeq" id="WP_016344490.1">
    <property type="nucleotide sequence ID" value="NC_021287.1"/>
</dbReference>
<reference evidence="1 2" key="1">
    <citation type="journal article" date="2013" name="Genome Announc.">
        <title>Complete Genome Sequence of Burkholderia sp. Strain RPE64, Bacterial Symbiont of the Bean Bug Riptortus pedestris.</title>
        <authorList>
            <person name="Shibata T.F."/>
            <person name="Maeda T."/>
            <person name="Nikoh N."/>
            <person name="Yamaguchi K."/>
            <person name="Oshima K."/>
            <person name="Hattori M."/>
            <person name="Nishiyama T."/>
            <person name="Hasebe M."/>
            <person name="Fukatsu T."/>
            <person name="Kikuchi Y."/>
            <person name="Shigenobu S."/>
        </authorList>
    </citation>
    <scope>NUCLEOTIDE SEQUENCE [LARGE SCALE GENOMIC DNA]</scope>
</reference>
<dbReference type="PATRIC" id="fig|758793.3.peg.573"/>
<evidence type="ECO:0000313" key="1">
    <source>
        <dbReference type="EMBL" id="BAN22328.1"/>
    </source>
</evidence>
<dbReference type="EMBL" id="AP013058">
    <property type="protein sequence ID" value="BAN22328.1"/>
    <property type="molecule type" value="Genomic_DNA"/>
</dbReference>
<dbReference type="HOGENOM" id="CLU_325381_0_0_4"/>
<accession>R4WFE4</accession>
<dbReference type="OrthoDB" id="1153097at2"/>
<sequence length="836" mass="89069">MKILYDAIVGAGANEWYGTMIVSNLRYEDGSAVTVDEYLAFNFHSPASLDYTAINPAYTVYVIGDISADVSQLGDGTYDVTATIGYTTSYTMQPADQITIGINGDIVSDPDTWLNSFVFAADEAPAIQGTLSYSCPPPPDPALAGITPTLTLTQGATVITVPLCYGDTCSSQLEQGTYGVTANPVSTSDQTVIAPLMVDKSSVDIVAGQTTSLNASFGTVEHYGALDIAIASLSGLSTEALHVTVTDAAEGTTFAEFDATTNSVTSLRQLPASGTARVTIRSIALNDVTYSFSVPDITLANALQTVTISDSMVKAVNVSTAGYVTLPIDVTSDQAIDHEIQIRLTGTSMSYVQSVSSESQQTSFTALVQPGDYSVIASDFLHASVVHTVDAPSSLTVSSNGSTRLAVNVTTSANLIVPGFTNYLSFGGCTDLVPSNEADFVAARATSLFDYAGTDGAGDASVYLTDDPQTRATISLARNVEADLGKVQPVLPVLVSYTCNLSLGNTPGQLADSDAHAHSFANYILALNIANEAIDAEHPVPAGFIVNPDFLGACQQANFGPTYAMPVRAPLQTALDHWSISAAIPSDVTENIAGYVLAVNWLTRTIAPQVTFGWQINLWGVGYSEWIYQDDVDPVKMAQQTADYMSSLGVYDAPYTPDFLAIDRYEADDFTQRAYVNGYCYGPREWNRYFDFCKAVSRALKLPVMPWQIPASRIPSTTDAVAQDFDSQHWGTGGSCLLGDPAIGSDYHNVNPTILALQFPEAFQQYMGATVTDMFIRSEPFDISAPLYGDFPLRGIFTVLLGGGATTGIVTTIGNPDSWVRQKLNAYMDNPISLDS</sequence>
<dbReference type="Proteomes" id="UP000013966">
    <property type="component" value="Chromosome 1"/>
</dbReference>
<dbReference type="KEGG" id="buo:BRPE64_ACDS05740"/>